<keyword evidence="1" id="KW-0175">Coiled coil</keyword>
<feature type="coiled-coil region" evidence="1">
    <location>
        <begin position="294"/>
        <end position="341"/>
    </location>
</feature>
<dbReference type="SMART" id="SM01100">
    <property type="entry name" value="CRAL_TRIO_N"/>
    <property type="match status" value="1"/>
</dbReference>
<dbReference type="InterPro" id="IPR052432">
    <property type="entry name" value="PITP/CRAL-TRIO"/>
</dbReference>
<dbReference type="PANTHER" id="PTHR46590:SF1">
    <property type="entry name" value="PHOSPHATIDYLINOSITOL TRANSFER PROTEIN CSR1"/>
    <property type="match status" value="1"/>
</dbReference>
<name>A0A814HTC5_ADIRI</name>
<dbReference type="InterPro" id="IPR011074">
    <property type="entry name" value="CRAL/TRIO_N_dom"/>
</dbReference>
<evidence type="ECO:0000256" key="1">
    <source>
        <dbReference type="SAM" id="Coils"/>
    </source>
</evidence>
<dbReference type="SUPFAM" id="SSF46938">
    <property type="entry name" value="CRAL/TRIO N-terminal domain"/>
    <property type="match status" value="1"/>
</dbReference>
<dbReference type="PANTHER" id="PTHR46590">
    <property type="entry name" value="PHOSPHATIDYLINOSITOL TRANSFER PROTEIN CSR1-RELATED"/>
    <property type="match status" value="1"/>
</dbReference>
<feature type="domain" description="CRAL-TRIO" evidence="2">
    <location>
        <begin position="127"/>
        <end position="272"/>
    </location>
</feature>
<organism evidence="3 4">
    <name type="scientific">Adineta ricciae</name>
    <name type="common">Rotifer</name>
    <dbReference type="NCBI Taxonomy" id="249248"/>
    <lineage>
        <taxon>Eukaryota</taxon>
        <taxon>Metazoa</taxon>
        <taxon>Spiralia</taxon>
        <taxon>Gnathifera</taxon>
        <taxon>Rotifera</taxon>
        <taxon>Eurotatoria</taxon>
        <taxon>Bdelloidea</taxon>
        <taxon>Adinetida</taxon>
        <taxon>Adinetidae</taxon>
        <taxon>Adineta</taxon>
    </lineage>
</organism>
<reference evidence="3" key="1">
    <citation type="submission" date="2021-02" db="EMBL/GenBank/DDBJ databases">
        <authorList>
            <person name="Nowell W R."/>
        </authorList>
    </citation>
    <scope>NUCLEOTIDE SEQUENCE</scope>
</reference>
<dbReference type="CDD" id="cd00170">
    <property type="entry name" value="SEC14"/>
    <property type="match status" value="1"/>
</dbReference>
<dbReference type="PROSITE" id="PS50191">
    <property type="entry name" value="CRAL_TRIO"/>
    <property type="match status" value="1"/>
</dbReference>
<comment type="caution">
    <text evidence="3">The sequence shown here is derived from an EMBL/GenBank/DDBJ whole genome shotgun (WGS) entry which is preliminary data.</text>
</comment>
<evidence type="ECO:0000259" key="2">
    <source>
        <dbReference type="PROSITE" id="PS50191"/>
    </source>
</evidence>
<dbReference type="Pfam" id="PF03765">
    <property type="entry name" value="CRAL_TRIO_N"/>
    <property type="match status" value="1"/>
</dbReference>
<dbReference type="Proteomes" id="UP000663828">
    <property type="component" value="Unassembled WGS sequence"/>
</dbReference>
<sequence>MTTYDPGHISKLKFIVAGMHLSYVDNLDKSQINALKELWLLLEKEFRNPEKSVNSADETEISLASGYDNPDMILLRWLRAKKWNVQSAFQQCRDTIKWRQEWGVKELVARGETDLCTEEIRTGKSYFTGPDKAGRPISYVSVKDHIKGQFPPESTEKVTVYTMETGRKLLRPPHESVTVIFDMTGFGLKNMDYSHLKFLINLLENYYPESFALGLIINAPWIFNGCWYIIKPWLDPVVESKIHFINNLNDLTQFVDPSVLPKQLNGTQPDFQYIPPSEEELAKLAVIRNDHKGKLKAEEEHRKAAEKYLQATEKWVHGDDTDEILEERRQATQELRDAFEQLVPYVSTQTHYHRTGAIQEPIFEIVYQRIKENSQN</sequence>
<keyword evidence="4" id="KW-1185">Reference proteome</keyword>
<dbReference type="AlphaFoldDB" id="A0A814HTC5"/>
<dbReference type="InterPro" id="IPR001251">
    <property type="entry name" value="CRAL-TRIO_dom"/>
</dbReference>
<protein>
    <recommendedName>
        <fullName evidence="2">CRAL-TRIO domain-containing protein</fullName>
    </recommendedName>
</protein>
<evidence type="ECO:0000313" key="4">
    <source>
        <dbReference type="Proteomes" id="UP000663828"/>
    </source>
</evidence>
<dbReference type="Gene3D" id="3.40.525.10">
    <property type="entry name" value="CRAL-TRIO lipid binding domain"/>
    <property type="match status" value="1"/>
</dbReference>
<dbReference type="SMART" id="SM00516">
    <property type="entry name" value="SEC14"/>
    <property type="match status" value="1"/>
</dbReference>
<dbReference type="InterPro" id="IPR036865">
    <property type="entry name" value="CRAL-TRIO_dom_sf"/>
</dbReference>
<gene>
    <name evidence="3" type="ORF">XAT740_LOCUS13909</name>
</gene>
<accession>A0A814HTC5</accession>
<dbReference type="EMBL" id="CAJNOR010000820">
    <property type="protein sequence ID" value="CAF1014682.1"/>
    <property type="molecule type" value="Genomic_DNA"/>
</dbReference>
<dbReference type="Pfam" id="PF00650">
    <property type="entry name" value="CRAL_TRIO"/>
    <property type="match status" value="1"/>
</dbReference>
<dbReference type="InterPro" id="IPR036273">
    <property type="entry name" value="CRAL/TRIO_N_dom_sf"/>
</dbReference>
<evidence type="ECO:0000313" key="3">
    <source>
        <dbReference type="EMBL" id="CAF1014682.1"/>
    </source>
</evidence>
<dbReference type="SUPFAM" id="SSF52087">
    <property type="entry name" value="CRAL/TRIO domain"/>
    <property type="match status" value="1"/>
</dbReference>
<proteinExistence type="predicted"/>